<evidence type="ECO:0000313" key="2">
    <source>
        <dbReference type="Proteomes" id="UP000022082"/>
    </source>
</evidence>
<reference evidence="1 2" key="1">
    <citation type="submission" date="2014-02" db="EMBL/GenBank/DDBJ databases">
        <authorList>
            <person name="Sears C."/>
            <person name="Carroll K."/>
            <person name="Sack B.R."/>
            <person name="Qadri F."/>
            <person name="Myers L.L."/>
            <person name="Chung G.-T."/>
            <person name="Escheverria P."/>
            <person name="Fraser C.M."/>
            <person name="Sadzewicz L."/>
            <person name="Shefchek K.A."/>
            <person name="Tallon L."/>
            <person name="Das S.P."/>
            <person name="Daugherty S."/>
            <person name="Mongodin E.F."/>
        </authorList>
    </citation>
    <scope>NUCLEOTIDE SEQUENCE [LARGE SCALE GENOMIC DNA]</scope>
    <source>
        <strain evidence="1 2">S36L11</strain>
    </source>
</reference>
<dbReference type="RefSeq" id="WP_155270373.1">
    <property type="nucleotide sequence ID" value="NZ_JGDJ01000005.1"/>
</dbReference>
<organism evidence="1 2">
    <name type="scientific">Bacteroides fragilis str. S36L11</name>
    <dbReference type="NCBI Taxonomy" id="1339327"/>
    <lineage>
        <taxon>Bacteria</taxon>
        <taxon>Pseudomonadati</taxon>
        <taxon>Bacteroidota</taxon>
        <taxon>Bacteroidia</taxon>
        <taxon>Bacteroidales</taxon>
        <taxon>Bacteroidaceae</taxon>
        <taxon>Bacteroides</taxon>
    </lineage>
</organism>
<sequence>MKPNELEEWHKLSKSLLAFTNDCSEDIKPYILGQLEALCEILSGQIDFEK</sequence>
<dbReference type="AlphaFoldDB" id="A0A015XBN7"/>
<dbReference type="EMBL" id="JGDJ01000005">
    <property type="protein sequence ID" value="EXZ31505.1"/>
    <property type="molecule type" value="Genomic_DNA"/>
</dbReference>
<accession>A0A015XBN7</accession>
<name>A0A015XBN7_BACFG</name>
<dbReference type="PATRIC" id="fig|1339327.3.peg.43"/>
<proteinExistence type="predicted"/>
<comment type="caution">
    <text evidence="1">The sequence shown here is derived from an EMBL/GenBank/DDBJ whole genome shotgun (WGS) entry which is preliminary data.</text>
</comment>
<protein>
    <submittedName>
        <fullName evidence="1">Uncharacterized protein</fullName>
    </submittedName>
</protein>
<evidence type="ECO:0000313" key="1">
    <source>
        <dbReference type="EMBL" id="EXZ31505.1"/>
    </source>
</evidence>
<gene>
    <name evidence="1" type="ORF">M136_4736</name>
</gene>
<dbReference type="Proteomes" id="UP000022082">
    <property type="component" value="Unassembled WGS sequence"/>
</dbReference>